<organism evidence="2">
    <name type="scientific">Arion vulgaris</name>
    <dbReference type="NCBI Taxonomy" id="1028688"/>
    <lineage>
        <taxon>Eukaryota</taxon>
        <taxon>Metazoa</taxon>
        <taxon>Spiralia</taxon>
        <taxon>Lophotrochozoa</taxon>
        <taxon>Mollusca</taxon>
        <taxon>Gastropoda</taxon>
        <taxon>Heterobranchia</taxon>
        <taxon>Euthyneura</taxon>
        <taxon>Panpulmonata</taxon>
        <taxon>Eupulmonata</taxon>
        <taxon>Stylommatophora</taxon>
        <taxon>Helicina</taxon>
        <taxon>Arionoidea</taxon>
        <taxon>Arionidae</taxon>
        <taxon>Arion</taxon>
    </lineage>
</organism>
<feature type="non-terminal residue" evidence="2">
    <location>
        <position position="1"/>
    </location>
</feature>
<evidence type="ECO:0000313" key="2">
    <source>
        <dbReference type="EMBL" id="CEK92620.1"/>
    </source>
</evidence>
<dbReference type="EMBL" id="HACG01045755">
    <property type="protein sequence ID" value="CEK92620.1"/>
    <property type="molecule type" value="Transcribed_RNA"/>
</dbReference>
<feature type="region of interest" description="Disordered" evidence="1">
    <location>
        <begin position="52"/>
        <end position="74"/>
    </location>
</feature>
<dbReference type="AlphaFoldDB" id="A0A0B7BKF3"/>
<gene>
    <name evidence="2" type="primary">ORF189172</name>
</gene>
<protein>
    <submittedName>
        <fullName evidence="2">Uncharacterized protein</fullName>
    </submittedName>
</protein>
<accession>A0A0B7BKF3</accession>
<reference evidence="2" key="1">
    <citation type="submission" date="2014-12" db="EMBL/GenBank/DDBJ databases">
        <title>Insight into the proteome of Arion vulgaris.</title>
        <authorList>
            <person name="Aradska J."/>
            <person name="Bulat T."/>
            <person name="Smidak R."/>
            <person name="Sarate P."/>
            <person name="Gangsoo J."/>
            <person name="Sialana F."/>
            <person name="Bilban M."/>
            <person name="Lubec G."/>
        </authorList>
    </citation>
    <scope>NUCLEOTIDE SEQUENCE</scope>
    <source>
        <tissue evidence="2">Skin</tissue>
    </source>
</reference>
<evidence type="ECO:0000256" key="1">
    <source>
        <dbReference type="SAM" id="MobiDB-lite"/>
    </source>
</evidence>
<proteinExistence type="predicted"/>
<sequence>LVGPTINSLLAKLEENTSRHLEQQTGKNYCGSSANTEKKWRSKNYEQNAHISCPMSNKNLPKLPKTRKQQCTSR</sequence>
<feature type="non-terminal residue" evidence="2">
    <location>
        <position position="74"/>
    </location>
</feature>
<name>A0A0B7BKF3_9EUPU</name>